<feature type="compositionally biased region" description="Basic residues" evidence="1">
    <location>
        <begin position="37"/>
        <end position="46"/>
    </location>
</feature>
<dbReference type="STRING" id="546871.SAMN04488543_1177"/>
<dbReference type="EMBL" id="LT629749">
    <property type="protein sequence ID" value="SDS15214.1"/>
    <property type="molecule type" value="Genomic_DNA"/>
</dbReference>
<evidence type="ECO:0000313" key="3">
    <source>
        <dbReference type="Proteomes" id="UP000199092"/>
    </source>
</evidence>
<evidence type="ECO:0000256" key="1">
    <source>
        <dbReference type="SAM" id="MobiDB-lite"/>
    </source>
</evidence>
<evidence type="ECO:0000313" key="2">
    <source>
        <dbReference type="EMBL" id="SDS15214.1"/>
    </source>
</evidence>
<dbReference type="AlphaFoldDB" id="A0A1H1PVT3"/>
<reference evidence="2 3" key="1">
    <citation type="submission" date="2016-10" db="EMBL/GenBank/DDBJ databases">
        <authorList>
            <person name="de Groot N.N."/>
        </authorList>
    </citation>
    <scope>NUCLEOTIDE SEQUENCE [LARGE SCALE GENOMIC DNA]</scope>
    <source>
        <strain evidence="2 3">DSM 21741</strain>
    </source>
</reference>
<organism evidence="2 3">
    <name type="scientific">Friedmanniella luteola</name>
    <dbReference type="NCBI Taxonomy" id="546871"/>
    <lineage>
        <taxon>Bacteria</taxon>
        <taxon>Bacillati</taxon>
        <taxon>Actinomycetota</taxon>
        <taxon>Actinomycetes</taxon>
        <taxon>Propionibacteriales</taxon>
        <taxon>Nocardioidaceae</taxon>
        <taxon>Friedmanniella</taxon>
    </lineage>
</organism>
<sequence length="46" mass="5054">MIILTAADPASRPTTDQHHGLPVRSTLDQGELGQANTHHHLERTTQ</sequence>
<protein>
    <submittedName>
        <fullName evidence="2">Uncharacterized protein</fullName>
    </submittedName>
</protein>
<dbReference type="Proteomes" id="UP000199092">
    <property type="component" value="Chromosome I"/>
</dbReference>
<accession>A0A1H1PVT3</accession>
<name>A0A1H1PVT3_9ACTN</name>
<keyword evidence="3" id="KW-1185">Reference proteome</keyword>
<feature type="region of interest" description="Disordered" evidence="1">
    <location>
        <begin position="1"/>
        <end position="46"/>
    </location>
</feature>
<proteinExistence type="predicted"/>
<gene>
    <name evidence="2" type="ORF">SAMN04488543_1177</name>
</gene>